<feature type="compositionally biased region" description="Basic residues" evidence="1">
    <location>
        <begin position="230"/>
        <end position="239"/>
    </location>
</feature>
<protein>
    <submittedName>
        <fullName evidence="3">SDR family NAD(P)-dependent oxidoreductase</fullName>
    </submittedName>
</protein>
<dbReference type="EMBL" id="VBAO01000196">
    <property type="protein sequence ID" value="TMI80822.1"/>
    <property type="molecule type" value="Genomic_DNA"/>
</dbReference>
<dbReference type="InterPro" id="IPR051604">
    <property type="entry name" value="Ergot_Alk_Oxidoreductase"/>
</dbReference>
<dbReference type="PANTHER" id="PTHR43162">
    <property type="match status" value="1"/>
</dbReference>
<dbReference type="PANTHER" id="PTHR43162:SF1">
    <property type="entry name" value="PRESTALK A DIFFERENTIATION PROTEIN A"/>
    <property type="match status" value="1"/>
</dbReference>
<accession>A0A537JBV6</accession>
<evidence type="ECO:0000313" key="4">
    <source>
        <dbReference type="Proteomes" id="UP000320048"/>
    </source>
</evidence>
<dbReference type="Proteomes" id="UP000320048">
    <property type="component" value="Unassembled WGS sequence"/>
</dbReference>
<feature type="domain" description="NAD(P)-binding" evidence="2">
    <location>
        <begin position="6"/>
        <end position="176"/>
    </location>
</feature>
<evidence type="ECO:0000256" key="1">
    <source>
        <dbReference type="SAM" id="MobiDB-lite"/>
    </source>
</evidence>
<dbReference type="SUPFAM" id="SSF51735">
    <property type="entry name" value="NAD(P)-binding Rossmann-fold domains"/>
    <property type="match status" value="1"/>
</dbReference>
<feature type="compositionally biased region" description="Low complexity" evidence="1">
    <location>
        <begin position="198"/>
        <end position="207"/>
    </location>
</feature>
<evidence type="ECO:0000313" key="3">
    <source>
        <dbReference type="EMBL" id="TMI80822.1"/>
    </source>
</evidence>
<feature type="region of interest" description="Disordered" evidence="1">
    <location>
        <begin position="197"/>
        <end position="251"/>
    </location>
</feature>
<organism evidence="3 4">
    <name type="scientific">Candidatus Segetimicrobium genomatis</name>
    <dbReference type="NCBI Taxonomy" id="2569760"/>
    <lineage>
        <taxon>Bacteria</taxon>
        <taxon>Bacillati</taxon>
        <taxon>Candidatus Sysuimicrobiota</taxon>
        <taxon>Candidatus Sysuimicrobiia</taxon>
        <taxon>Candidatus Sysuimicrobiales</taxon>
        <taxon>Candidatus Segetimicrobiaceae</taxon>
        <taxon>Candidatus Segetimicrobium</taxon>
    </lineage>
</organism>
<proteinExistence type="predicted"/>
<dbReference type="Gene3D" id="3.40.50.720">
    <property type="entry name" value="NAD(P)-binding Rossmann-like Domain"/>
    <property type="match status" value="1"/>
</dbReference>
<dbReference type="InterPro" id="IPR036291">
    <property type="entry name" value="NAD(P)-bd_dom_sf"/>
</dbReference>
<dbReference type="AlphaFoldDB" id="A0A537JBV6"/>
<reference evidence="3 4" key="1">
    <citation type="journal article" date="2019" name="Nat. Microbiol.">
        <title>Mediterranean grassland soil C-N compound turnover is dependent on rainfall and depth, and is mediated by genomically divergent microorganisms.</title>
        <authorList>
            <person name="Diamond S."/>
            <person name="Andeer P.F."/>
            <person name="Li Z."/>
            <person name="Crits-Christoph A."/>
            <person name="Burstein D."/>
            <person name="Anantharaman K."/>
            <person name="Lane K.R."/>
            <person name="Thomas B.C."/>
            <person name="Pan C."/>
            <person name="Northen T.R."/>
            <person name="Banfield J.F."/>
        </authorList>
    </citation>
    <scope>NUCLEOTIDE SEQUENCE [LARGE SCALE GENOMIC DNA]</scope>
    <source>
        <strain evidence="3">NP_7</strain>
    </source>
</reference>
<gene>
    <name evidence="3" type="ORF">E6H04_07930</name>
</gene>
<evidence type="ECO:0000259" key="2">
    <source>
        <dbReference type="Pfam" id="PF13460"/>
    </source>
</evidence>
<name>A0A537JBV6_9BACT</name>
<dbReference type="Gene3D" id="3.90.25.10">
    <property type="entry name" value="UDP-galactose 4-epimerase, domain 1"/>
    <property type="match status" value="1"/>
</dbReference>
<dbReference type="Pfam" id="PF13460">
    <property type="entry name" value="NAD_binding_10"/>
    <property type="match status" value="1"/>
</dbReference>
<dbReference type="InterPro" id="IPR016040">
    <property type="entry name" value="NAD(P)-bd_dom"/>
</dbReference>
<comment type="caution">
    <text evidence="3">The sequence shown here is derived from an EMBL/GenBank/DDBJ whole genome shotgun (WGS) entry which is preliminary data.</text>
</comment>
<sequence length="322" mass="33987">MIIVTGATGTIGKDVVKELRGLGARFKVVARDPEKARKALGNVEIAKGDLADRASLEAAFKGGTKLFLLGPPSPTQVADQHNAIEAAKRAEIQHVVRLSAIGAETGSKLSLGRWHGQTDEELRQSGLRWTILQPHSFMQNLLGQAGTIKQQGAIYGSFRDGRVALIDARDIARVAAHLRAGGGDLLPCAGETGEVRGRAAGANPAGDAGHGDAGVARRRSGGAGGDLRRGTRGAGHRRGREGGQGQTAHDRAVRARLRAGVRLSKERAHRFVEVNVSHRAGEERGHMDLTRGARFPTTRAGGGVMIILTGRPGPSGRARERD</sequence>